<evidence type="ECO:0000313" key="1">
    <source>
        <dbReference type="EMBL" id="KAK8041061.1"/>
    </source>
</evidence>
<name>A0ABR1T4T1_9PEZI</name>
<evidence type="ECO:0000313" key="2">
    <source>
        <dbReference type="Proteomes" id="UP001480595"/>
    </source>
</evidence>
<proteinExistence type="predicted"/>
<dbReference type="Proteomes" id="UP001480595">
    <property type="component" value="Unassembled WGS sequence"/>
</dbReference>
<gene>
    <name evidence="1" type="ORF">PG994_014068</name>
</gene>
<comment type="caution">
    <text evidence="1">The sequence shown here is derived from an EMBL/GenBank/DDBJ whole genome shotgun (WGS) entry which is preliminary data.</text>
</comment>
<dbReference type="EMBL" id="JAQQWL010000015">
    <property type="protein sequence ID" value="KAK8041061.1"/>
    <property type="molecule type" value="Genomic_DNA"/>
</dbReference>
<sequence>MTRSEPFKISEELDIISTNAMPVREPYLVVKCTRCGRSSNSEEALLAGPDAPCATKNTRVTNIAIKDLR</sequence>
<protein>
    <submittedName>
        <fullName evidence="1">Uncharacterized protein</fullName>
    </submittedName>
</protein>
<keyword evidence="2" id="KW-1185">Reference proteome</keyword>
<accession>A0ABR1T4T1</accession>
<reference evidence="1 2" key="1">
    <citation type="submission" date="2023-01" db="EMBL/GenBank/DDBJ databases">
        <title>Analysis of 21 Apiospora genomes using comparative genomics revels a genus with tremendous synthesis potential of carbohydrate active enzymes and secondary metabolites.</title>
        <authorList>
            <person name="Sorensen T."/>
        </authorList>
    </citation>
    <scope>NUCLEOTIDE SEQUENCE [LARGE SCALE GENOMIC DNA]</scope>
    <source>
        <strain evidence="1 2">CBS 135458</strain>
    </source>
</reference>
<dbReference type="GeneID" id="92098540"/>
<organism evidence="1 2">
    <name type="scientific">Apiospora phragmitis</name>
    <dbReference type="NCBI Taxonomy" id="2905665"/>
    <lineage>
        <taxon>Eukaryota</taxon>
        <taxon>Fungi</taxon>
        <taxon>Dikarya</taxon>
        <taxon>Ascomycota</taxon>
        <taxon>Pezizomycotina</taxon>
        <taxon>Sordariomycetes</taxon>
        <taxon>Xylariomycetidae</taxon>
        <taxon>Amphisphaeriales</taxon>
        <taxon>Apiosporaceae</taxon>
        <taxon>Apiospora</taxon>
    </lineage>
</organism>
<dbReference type="RefSeq" id="XP_066708606.1">
    <property type="nucleotide sequence ID" value="XM_066865477.1"/>
</dbReference>